<dbReference type="KEGG" id="nja:NSJP_0495"/>
<dbReference type="Proteomes" id="UP000192042">
    <property type="component" value="Chromosome I"/>
</dbReference>
<keyword evidence="3" id="KW-0456">Lyase</keyword>
<dbReference type="EC" id="4.1.3.27" evidence="3"/>
<proteinExistence type="predicted"/>
<evidence type="ECO:0000259" key="1">
    <source>
        <dbReference type="Pfam" id="PF00425"/>
    </source>
</evidence>
<dbReference type="AlphaFoldDB" id="A0A1W1I105"/>
<dbReference type="InterPro" id="IPR006805">
    <property type="entry name" value="Anth_synth_I_N"/>
</dbReference>
<dbReference type="Pfam" id="PF00425">
    <property type="entry name" value="Chorismate_bind"/>
    <property type="match status" value="1"/>
</dbReference>
<dbReference type="STRING" id="1325564.NSJP_0495"/>
<dbReference type="RefSeq" id="WP_080885307.1">
    <property type="nucleotide sequence ID" value="NZ_LT828648.1"/>
</dbReference>
<dbReference type="PANTHER" id="PTHR11236">
    <property type="entry name" value="AMINOBENZOATE/ANTHRANILATE SYNTHASE"/>
    <property type="match status" value="1"/>
</dbReference>
<dbReference type="InterPro" id="IPR005801">
    <property type="entry name" value="ADC_synthase"/>
</dbReference>
<gene>
    <name evidence="3" type="primary">trpE</name>
    <name evidence="3" type="ORF">NSJP_0495</name>
</gene>
<feature type="domain" description="Chorismate-utilising enzyme C-terminal" evidence="1">
    <location>
        <begin position="216"/>
        <end position="478"/>
    </location>
</feature>
<organism evidence="3 4">
    <name type="scientific">Nitrospira japonica</name>
    <dbReference type="NCBI Taxonomy" id="1325564"/>
    <lineage>
        <taxon>Bacteria</taxon>
        <taxon>Pseudomonadati</taxon>
        <taxon>Nitrospirota</taxon>
        <taxon>Nitrospiria</taxon>
        <taxon>Nitrospirales</taxon>
        <taxon>Nitrospiraceae</taxon>
        <taxon>Nitrospira</taxon>
    </lineage>
</organism>
<evidence type="ECO:0000313" key="4">
    <source>
        <dbReference type="Proteomes" id="UP000192042"/>
    </source>
</evidence>
<sequence length="495" mass="54561">MIRLSLPSKSAFLNGPPQPLVLTLASPQPVRPVDLYARLASISGPSFLLDSGSPQHGSGRFSYIGSSPVTVFSSRQTGGCAPEPDPFHVLRKEIAVGPIARTPHLPPFFGGAVGYLSYDFARRLEHLPATAPVDLSLPDLQFALFDVVTAVDHDQNRIHIMFCPSATRFLGEDRAKLLQEGLDKIAGCEASYAASQTDPPSDSAIPSVSFVPEQSREAYLDRVGRCQRYISDGDIYQANLSHRFTFRIPGCRTRAERLRYEQALYRRLARVNPSPFSGLLRFDDVTLISASPERLVRVRDGWADTRPIAGTRPRGRDSEEDRRLVAELLATEKERAEHVMLVDLERNDLGRVCEFGSVRVDEFMAVEQYSHVSHIVSNVSGRLQPNVAPFDVIRAVFPGGTVTGVPKIRCMEIIDELEPVRRGPYTGSFGYIGWNGDVDLNIIIRTLVLSEHTGYLQVGAGIVADSDPALEYDETLHKAEAFFSALQRGHSCGST</sequence>
<dbReference type="Pfam" id="PF04715">
    <property type="entry name" value="Anth_synt_I_N"/>
    <property type="match status" value="1"/>
</dbReference>
<accession>A0A1W1I105</accession>
<name>A0A1W1I105_9BACT</name>
<dbReference type="EMBL" id="LT828648">
    <property type="protein sequence ID" value="SLM46667.1"/>
    <property type="molecule type" value="Genomic_DNA"/>
</dbReference>
<dbReference type="OrthoDB" id="9803598at2"/>
<evidence type="ECO:0000259" key="2">
    <source>
        <dbReference type="Pfam" id="PF04715"/>
    </source>
</evidence>
<feature type="domain" description="Anthranilate synthase component I N-terminal" evidence="2">
    <location>
        <begin position="31"/>
        <end position="160"/>
    </location>
</feature>
<dbReference type="PANTHER" id="PTHR11236:SF9">
    <property type="entry name" value="ANTHRANILATE SYNTHASE COMPONENT 1"/>
    <property type="match status" value="1"/>
</dbReference>
<dbReference type="Gene3D" id="3.60.120.10">
    <property type="entry name" value="Anthranilate synthase"/>
    <property type="match status" value="1"/>
</dbReference>
<dbReference type="GO" id="GO:0000162">
    <property type="term" value="P:L-tryptophan biosynthetic process"/>
    <property type="evidence" value="ECO:0007669"/>
    <property type="project" value="TreeGrafter"/>
</dbReference>
<protein>
    <submittedName>
        <fullName evidence="3">Anthranilate synthase component 1</fullName>
        <ecNumber evidence="3">4.1.3.27</ecNumber>
    </submittedName>
</protein>
<dbReference type="GO" id="GO:0004049">
    <property type="term" value="F:anthranilate synthase activity"/>
    <property type="evidence" value="ECO:0007669"/>
    <property type="project" value="UniProtKB-EC"/>
</dbReference>
<reference evidence="3 4" key="1">
    <citation type="submission" date="2017-03" db="EMBL/GenBank/DDBJ databases">
        <authorList>
            <person name="Afonso C.L."/>
            <person name="Miller P.J."/>
            <person name="Scott M.A."/>
            <person name="Spackman E."/>
            <person name="Goraichik I."/>
            <person name="Dimitrov K.M."/>
            <person name="Suarez D.L."/>
            <person name="Swayne D.E."/>
        </authorList>
    </citation>
    <scope>NUCLEOTIDE SEQUENCE [LARGE SCALE GENOMIC DNA]</scope>
    <source>
        <strain evidence="3">Genome sequencing of Nitrospira japonica strain NJ11</strain>
    </source>
</reference>
<dbReference type="PRINTS" id="PR00095">
    <property type="entry name" value="ANTSNTHASEI"/>
</dbReference>
<evidence type="ECO:0000313" key="3">
    <source>
        <dbReference type="EMBL" id="SLM46667.1"/>
    </source>
</evidence>
<keyword evidence="4" id="KW-1185">Reference proteome</keyword>
<dbReference type="SUPFAM" id="SSF56322">
    <property type="entry name" value="ADC synthase"/>
    <property type="match status" value="1"/>
</dbReference>
<dbReference type="InterPro" id="IPR019999">
    <property type="entry name" value="Anth_synth_I-like"/>
</dbReference>
<dbReference type="InterPro" id="IPR015890">
    <property type="entry name" value="Chorismate_C"/>
</dbReference>